<keyword evidence="3" id="KW-1185">Reference proteome</keyword>
<name>A0ABQ4QZQ6_9HYPH</name>
<dbReference type="InterPro" id="IPR015927">
    <property type="entry name" value="Peptidase_S24_S26A/B/C"/>
</dbReference>
<dbReference type="InterPro" id="IPR036286">
    <property type="entry name" value="LexA/Signal_pep-like_sf"/>
</dbReference>
<dbReference type="CDD" id="cd06529">
    <property type="entry name" value="S24_LexA-like"/>
    <property type="match status" value="1"/>
</dbReference>
<evidence type="ECO:0000313" key="3">
    <source>
        <dbReference type="Proteomes" id="UP001055167"/>
    </source>
</evidence>
<evidence type="ECO:0000259" key="1">
    <source>
        <dbReference type="Pfam" id="PF00717"/>
    </source>
</evidence>
<organism evidence="2 3">
    <name type="scientific">Methylobacterium crusticola</name>
    <dbReference type="NCBI Taxonomy" id="1697972"/>
    <lineage>
        <taxon>Bacteria</taxon>
        <taxon>Pseudomonadati</taxon>
        <taxon>Pseudomonadota</taxon>
        <taxon>Alphaproteobacteria</taxon>
        <taxon>Hyphomicrobiales</taxon>
        <taxon>Methylobacteriaceae</taxon>
        <taxon>Methylobacterium</taxon>
    </lineage>
</organism>
<dbReference type="Proteomes" id="UP001055167">
    <property type="component" value="Unassembled WGS sequence"/>
</dbReference>
<dbReference type="EMBL" id="BPQH01000010">
    <property type="protein sequence ID" value="GJD50657.1"/>
    <property type="molecule type" value="Genomic_DNA"/>
</dbReference>
<gene>
    <name evidence="2" type="ORF">OPKNFCMD_3400</name>
</gene>
<dbReference type="Gene3D" id="2.10.109.10">
    <property type="entry name" value="Umud Fragment, subunit A"/>
    <property type="match status" value="1"/>
</dbReference>
<comment type="caution">
    <text evidence="2">The sequence shown here is derived from an EMBL/GenBank/DDBJ whole genome shotgun (WGS) entry which is preliminary data.</text>
</comment>
<reference evidence="2" key="1">
    <citation type="journal article" date="2021" name="Front. Microbiol.">
        <title>Comprehensive Comparative Genomics and Phenotyping of Methylobacterium Species.</title>
        <authorList>
            <person name="Alessa O."/>
            <person name="Ogura Y."/>
            <person name="Fujitani Y."/>
            <person name="Takami H."/>
            <person name="Hayashi T."/>
            <person name="Sahin N."/>
            <person name="Tani A."/>
        </authorList>
    </citation>
    <scope>NUCLEOTIDE SEQUENCE</scope>
    <source>
        <strain evidence="2">KCTC 52305</strain>
    </source>
</reference>
<dbReference type="SUPFAM" id="SSF51306">
    <property type="entry name" value="LexA/Signal peptidase"/>
    <property type="match status" value="1"/>
</dbReference>
<dbReference type="RefSeq" id="WP_128562648.1">
    <property type="nucleotide sequence ID" value="NZ_BPQH01000010.1"/>
</dbReference>
<evidence type="ECO:0000313" key="2">
    <source>
        <dbReference type="EMBL" id="GJD50657.1"/>
    </source>
</evidence>
<dbReference type="InterPro" id="IPR039418">
    <property type="entry name" value="LexA-like"/>
</dbReference>
<reference evidence="2" key="2">
    <citation type="submission" date="2021-08" db="EMBL/GenBank/DDBJ databases">
        <authorList>
            <person name="Tani A."/>
            <person name="Ola A."/>
            <person name="Ogura Y."/>
            <person name="Katsura K."/>
            <person name="Hayashi T."/>
        </authorList>
    </citation>
    <scope>NUCLEOTIDE SEQUENCE</scope>
    <source>
        <strain evidence="2">KCTC 52305</strain>
    </source>
</reference>
<sequence>MLSHDRIWSAIDHLAERHNLTASGLARRAGLDATSFNRSKRVGRDGRKRWPSTESLAKVLAATGASLDEFLRLVEPRDRSARTALPLIGSAHAVGRIGADGLPGGGRGWEAMEFPDLGREPCFAIAVQGGSLNPLYRDGDVLVVCATARLREGDRVVACLDGGAILAAELGRGTARAAELRVPGPGGPDRVLLATDVAWMARVMWVRH</sequence>
<proteinExistence type="predicted"/>
<feature type="domain" description="Peptidase S24/S26A/S26B/S26C" evidence="1">
    <location>
        <begin position="119"/>
        <end position="203"/>
    </location>
</feature>
<protein>
    <recommendedName>
        <fullName evidence="1">Peptidase S24/S26A/S26B/S26C domain-containing protein</fullName>
    </recommendedName>
</protein>
<dbReference type="Pfam" id="PF00717">
    <property type="entry name" value="Peptidase_S24"/>
    <property type="match status" value="1"/>
</dbReference>
<accession>A0ABQ4QZQ6</accession>